<evidence type="ECO:0000313" key="2">
    <source>
        <dbReference type="RefSeq" id="XP_038817688.1"/>
    </source>
</evidence>
<name>A0A8U0P495_SALNM</name>
<dbReference type="GeneID" id="120018540"/>
<dbReference type="AlphaFoldDB" id="A0A8U0P495"/>
<organism evidence="1 2">
    <name type="scientific">Salvelinus namaycush</name>
    <name type="common">Lake trout</name>
    <name type="synonym">Salmo namaycush</name>
    <dbReference type="NCBI Taxonomy" id="8040"/>
    <lineage>
        <taxon>Eukaryota</taxon>
        <taxon>Metazoa</taxon>
        <taxon>Chordata</taxon>
        <taxon>Craniata</taxon>
        <taxon>Vertebrata</taxon>
        <taxon>Euteleostomi</taxon>
        <taxon>Actinopterygii</taxon>
        <taxon>Neopterygii</taxon>
        <taxon>Teleostei</taxon>
        <taxon>Protacanthopterygii</taxon>
        <taxon>Salmoniformes</taxon>
        <taxon>Salmonidae</taxon>
        <taxon>Salmoninae</taxon>
        <taxon>Salvelinus</taxon>
    </lineage>
</organism>
<gene>
    <name evidence="2" type="primary">LOC120018540</name>
</gene>
<proteinExistence type="predicted"/>
<keyword evidence="1" id="KW-1185">Reference proteome</keyword>
<reference evidence="2" key="1">
    <citation type="submission" date="2025-08" db="UniProtKB">
        <authorList>
            <consortium name="RefSeq"/>
        </authorList>
    </citation>
    <scope>IDENTIFICATION</scope>
    <source>
        <tissue evidence="2">White muscle</tissue>
    </source>
</reference>
<dbReference type="RefSeq" id="XP_038817688.1">
    <property type="nucleotide sequence ID" value="XM_038961760.1"/>
</dbReference>
<accession>A0A8U0P495</accession>
<sequence>MREIDRIWISSKLLNQNLPRCLALCVGDTRVRVVLQQLLRPRAPKSCDGGESGKVPLSHATLRFISQLLSFHIDSINVMVLNLALSESLWYMTTSSIDLLLNHQGKRLTWDFSVEQLSSKVLKISQLQDTCLV</sequence>
<evidence type="ECO:0000313" key="1">
    <source>
        <dbReference type="Proteomes" id="UP000808372"/>
    </source>
</evidence>
<dbReference type="Proteomes" id="UP000808372">
    <property type="component" value="Chromosome 23"/>
</dbReference>
<dbReference type="KEGG" id="snh:120018540"/>
<protein>
    <submittedName>
        <fullName evidence="2">Protein KIAA0100-like</fullName>
    </submittedName>
</protein>